<feature type="domain" description="Heparan-alpha-glucosaminide N-acetyltransferase catalytic" evidence="2">
    <location>
        <begin position="8"/>
        <end position="153"/>
    </location>
</feature>
<feature type="transmembrane region" description="Helical" evidence="1">
    <location>
        <begin position="257"/>
        <end position="276"/>
    </location>
</feature>
<reference evidence="3" key="1">
    <citation type="submission" date="2011-11" db="EMBL/GenBank/DDBJ databases">
        <title>Improved High-Quality Draft sequence of Desulfovibrio sp. U5L.</title>
        <authorList>
            <consortium name="US DOE Joint Genome Institute"/>
            <person name="Lucas S."/>
            <person name="Han J."/>
            <person name="Lapidus A."/>
            <person name="Cheng J.-F."/>
            <person name="Goodwin L."/>
            <person name="Pitluck S."/>
            <person name="Peters L."/>
            <person name="Ovchinnikova G."/>
            <person name="Held B."/>
            <person name="Detter J.C."/>
            <person name="Han C."/>
            <person name="Tapia R."/>
            <person name="Land M."/>
            <person name="Hauser L."/>
            <person name="Kyrpides N."/>
            <person name="Ivanova N."/>
            <person name="Pagani I."/>
            <person name="Gabster J."/>
            <person name="Walker C."/>
            <person name="Stolyar S."/>
            <person name="Stahl D."/>
            <person name="Arkin A."/>
            <person name="Dehal P."/>
            <person name="Hazen T."/>
            <person name="Woyke T."/>
        </authorList>
    </citation>
    <scope>NUCLEOTIDE SEQUENCE [LARGE SCALE GENOMIC DNA]</scope>
    <source>
        <strain evidence="3">U5L</strain>
    </source>
</reference>
<keyword evidence="1" id="KW-0472">Membrane</keyword>
<dbReference type="PANTHER" id="PTHR31061:SF24">
    <property type="entry name" value="LD22376P"/>
    <property type="match status" value="1"/>
</dbReference>
<sequence>MAAWRKTRLASVDGLRGLAVAGMILANNPGERGHVYRELQHAVWDGWTAADFIFPLFLFLVGVCVALAVDRDTVRTGEAHRFWRRVLTRAIILFLLGLLENAYLRVSFENLRIPGVLQRIAVVYLATAWLHVRCGNRGIVSVILVTLLGYWLLLAGVPVPGLGHPSLSRDVNWEGWIDQLLLGNHIWKYETTWDPEGVLSTFPAIALGLVGVLCGRWLRLGGLGVGRGLAVGLAMLLLGLLWNAWFPVNKSLCTSSFVLFVGGAGVMMLAGCYWLLDMRGNAAWAGPFVILGTNALAVYVAASFLASTLRHIRLPDGLGGEISLQVFLFRTLFSGWTDAFLASLAWAVLFLLVLFLGAWALHVRRIILKL</sequence>
<dbReference type="OrthoDB" id="9788724at2"/>
<feature type="transmembrane region" description="Helical" evidence="1">
    <location>
        <begin position="52"/>
        <end position="70"/>
    </location>
</feature>
<keyword evidence="1" id="KW-1133">Transmembrane helix</keyword>
<evidence type="ECO:0000313" key="3">
    <source>
        <dbReference type="EMBL" id="EIG53748.1"/>
    </source>
</evidence>
<dbReference type="Pfam" id="PF07786">
    <property type="entry name" value="HGSNAT_cat"/>
    <property type="match status" value="1"/>
</dbReference>
<dbReference type="InterPro" id="IPR012429">
    <property type="entry name" value="HGSNAT_cat"/>
</dbReference>
<keyword evidence="1" id="KW-0812">Transmembrane</keyword>
<dbReference type="PANTHER" id="PTHR31061">
    <property type="entry name" value="LD22376P"/>
    <property type="match status" value="1"/>
</dbReference>
<dbReference type="EMBL" id="JH600068">
    <property type="protein sequence ID" value="EIG53748.1"/>
    <property type="molecule type" value="Genomic_DNA"/>
</dbReference>
<evidence type="ECO:0000259" key="2">
    <source>
        <dbReference type="Pfam" id="PF07786"/>
    </source>
</evidence>
<name>I2Q1U2_9BACT</name>
<feature type="transmembrane region" description="Helical" evidence="1">
    <location>
        <begin position="197"/>
        <end position="218"/>
    </location>
</feature>
<feature type="transmembrane region" description="Helical" evidence="1">
    <location>
        <begin position="116"/>
        <end position="132"/>
    </location>
</feature>
<dbReference type="STRING" id="596152.DesU5LDRAFT_2079"/>
<accession>I2Q1U2</accession>
<organism evidence="3">
    <name type="scientific">Desulfovibrio sp. U5L</name>
    <dbReference type="NCBI Taxonomy" id="596152"/>
    <lineage>
        <taxon>Bacteria</taxon>
        <taxon>Pseudomonadati</taxon>
        <taxon>Thermodesulfobacteriota</taxon>
        <taxon>Desulfovibrionia</taxon>
        <taxon>Desulfovibrionales</taxon>
        <taxon>Desulfovibrionaceae</taxon>
        <taxon>Desulfovibrio</taxon>
    </lineage>
</organism>
<feature type="transmembrane region" description="Helical" evidence="1">
    <location>
        <begin position="139"/>
        <end position="159"/>
    </location>
</feature>
<feature type="transmembrane region" description="Helical" evidence="1">
    <location>
        <begin position="82"/>
        <end position="104"/>
    </location>
</feature>
<feature type="transmembrane region" description="Helical" evidence="1">
    <location>
        <begin position="288"/>
        <end position="309"/>
    </location>
</feature>
<dbReference type="HOGENOM" id="CLU_029171_4_0_7"/>
<dbReference type="AlphaFoldDB" id="I2Q1U2"/>
<proteinExistence type="predicted"/>
<evidence type="ECO:0000256" key="1">
    <source>
        <dbReference type="SAM" id="Phobius"/>
    </source>
</evidence>
<feature type="transmembrane region" description="Helical" evidence="1">
    <location>
        <begin position="339"/>
        <end position="361"/>
    </location>
</feature>
<gene>
    <name evidence="3" type="ORF">DesU5LDRAFT_2079</name>
</gene>
<protein>
    <recommendedName>
        <fullName evidence="2">Heparan-alpha-glucosaminide N-acetyltransferase catalytic domain-containing protein</fullName>
    </recommendedName>
</protein>
<feature type="transmembrane region" description="Helical" evidence="1">
    <location>
        <begin position="225"/>
        <end position="245"/>
    </location>
</feature>
<dbReference type="eggNOG" id="COG4299">
    <property type="taxonomic scope" value="Bacteria"/>
</dbReference>